<dbReference type="InterPro" id="IPR011043">
    <property type="entry name" value="Gal_Oxase/kelch_b-propeller"/>
</dbReference>
<organism evidence="1 2">
    <name type="scientific">Rubus argutus</name>
    <name type="common">Southern blackberry</name>
    <dbReference type="NCBI Taxonomy" id="59490"/>
    <lineage>
        <taxon>Eukaryota</taxon>
        <taxon>Viridiplantae</taxon>
        <taxon>Streptophyta</taxon>
        <taxon>Embryophyta</taxon>
        <taxon>Tracheophyta</taxon>
        <taxon>Spermatophyta</taxon>
        <taxon>Magnoliopsida</taxon>
        <taxon>eudicotyledons</taxon>
        <taxon>Gunneridae</taxon>
        <taxon>Pentapetalae</taxon>
        <taxon>rosids</taxon>
        <taxon>fabids</taxon>
        <taxon>Rosales</taxon>
        <taxon>Rosaceae</taxon>
        <taxon>Rosoideae</taxon>
        <taxon>Rosoideae incertae sedis</taxon>
        <taxon>Rubus</taxon>
    </lineage>
</organism>
<evidence type="ECO:0000313" key="1">
    <source>
        <dbReference type="EMBL" id="KAK9947711.1"/>
    </source>
</evidence>
<dbReference type="AlphaFoldDB" id="A0AAW1YHI9"/>
<dbReference type="Gene3D" id="2.130.10.80">
    <property type="entry name" value="Galactose oxidase/kelch, beta-propeller"/>
    <property type="match status" value="1"/>
</dbReference>
<dbReference type="InterPro" id="IPR037293">
    <property type="entry name" value="Gal_Oxidase_central_sf"/>
</dbReference>
<keyword evidence="2" id="KW-1185">Reference proteome</keyword>
<dbReference type="InterPro" id="IPR012871">
    <property type="entry name" value="DUF1668_ORYSA"/>
</dbReference>
<protein>
    <submittedName>
        <fullName evidence="1">Uncharacterized protein</fullName>
    </submittedName>
</protein>
<reference evidence="1 2" key="1">
    <citation type="journal article" date="2023" name="G3 (Bethesda)">
        <title>A chromosome-length genome assembly and annotation of blackberry (Rubus argutus, cv. 'Hillquist').</title>
        <authorList>
            <person name="Bruna T."/>
            <person name="Aryal R."/>
            <person name="Dudchenko O."/>
            <person name="Sargent D.J."/>
            <person name="Mead D."/>
            <person name="Buti M."/>
            <person name="Cavallini A."/>
            <person name="Hytonen T."/>
            <person name="Andres J."/>
            <person name="Pham M."/>
            <person name="Weisz D."/>
            <person name="Mascagni F."/>
            <person name="Usai G."/>
            <person name="Natali L."/>
            <person name="Bassil N."/>
            <person name="Fernandez G.E."/>
            <person name="Lomsadze A."/>
            <person name="Armour M."/>
            <person name="Olukolu B."/>
            <person name="Poorten T."/>
            <person name="Britton C."/>
            <person name="Davik J."/>
            <person name="Ashrafi H."/>
            <person name="Aiden E.L."/>
            <person name="Borodovsky M."/>
            <person name="Worthington M."/>
        </authorList>
    </citation>
    <scope>NUCLEOTIDE SEQUENCE [LARGE SCALE GENOMIC DNA]</scope>
    <source>
        <strain evidence="1">PI 553951</strain>
    </source>
</reference>
<dbReference type="SUPFAM" id="SSF50965">
    <property type="entry name" value="Galactose oxidase, central domain"/>
    <property type="match status" value="1"/>
</dbReference>
<evidence type="ECO:0000313" key="2">
    <source>
        <dbReference type="Proteomes" id="UP001457282"/>
    </source>
</evidence>
<sequence>MSLKRSLNLGKACDGEEDRLRRCRVMKKKKESRAAEKLELELEEEEANKSLYICCLEHGSDWVAYVIRTIKLGDLLSSSSPEPLRLQQVAYKTGDDLPGSVGCGVMGSQIVFAGGLTPPSLLGLGAKSSKSVWHRHVYAFETGGGSMIRKLDATLQQGKLYPLTVELGGKLYALSYRLVTDPPSFEVFDPKMGTWSALPQPPFFQVGSPYYEHAPFSYAIAGTKMFVSHQECPVFCFDVAHPNGEWRLVPTMCQGGPFPFLRKSLVLDLPPDDNNKLMFAYTHERWRLRVYLMSLNENQESITQIGDLSLPELPYEFGFPSACDFVHIGGHKACLVASQLGPPFGNENRYGLGTHKVQGVAMPFQYEYDITKVDKKNCFTLQFMPTRIFEFHTNPPTTAFAETVGCFVL</sequence>
<dbReference type="EMBL" id="JBEDUW010000001">
    <property type="protein sequence ID" value="KAK9947711.1"/>
    <property type="molecule type" value="Genomic_DNA"/>
</dbReference>
<name>A0AAW1YHI9_RUBAR</name>
<proteinExistence type="predicted"/>
<gene>
    <name evidence="1" type="ORF">M0R45_003323</name>
</gene>
<dbReference type="Proteomes" id="UP001457282">
    <property type="component" value="Unassembled WGS sequence"/>
</dbReference>
<comment type="caution">
    <text evidence="1">The sequence shown here is derived from an EMBL/GenBank/DDBJ whole genome shotgun (WGS) entry which is preliminary data.</text>
</comment>
<accession>A0AAW1YHI9</accession>
<dbReference type="Pfam" id="PF07893">
    <property type="entry name" value="DUF1668"/>
    <property type="match status" value="1"/>
</dbReference>